<name>A0A1H5WYB9_9CLOT</name>
<dbReference type="RefSeq" id="WP_103896537.1">
    <property type="nucleotide sequence ID" value="NZ_FNUK01000024.1"/>
</dbReference>
<evidence type="ECO:0000256" key="7">
    <source>
        <dbReference type="ARBA" id="ARBA00022898"/>
    </source>
</evidence>
<evidence type="ECO:0000256" key="9">
    <source>
        <dbReference type="ARBA" id="ARBA00025174"/>
    </source>
</evidence>
<reference evidence="11" key="1">
    <citation type="submission" date="2016-10" db="EMBL/GenBank/DDBJ databases">
        <authorList>
            <person name="Varghese N."/>
            <person name="Submissions S."/>
        </authorList>
    </citation>
    <scope>NUCLEOTIDE SEQUENCE [LARGE SCALE GENOMIC DNA]</scope>
    <source>
        <strain evidence="11">DSM 5463</strain>
    </source>
</reference>
<protein>
    <recommendedName>
        <fullName evidence="4">glycogen phosphorylase</fullName>
        <ecNumber evidence="4">2.4.1.1</ecNumber>
    </recommendedName>
</protein>
<comment type="function">
    <text evidence="9">Phosphorylase is an important allosteric enzyme in carbohydrate metabolism. Enzymes from different sources differ in their regulatory mechanisms and in their natural substrates. However, all known phosphorylases share catalytic and structural properties.</text>
</comment>
<evidence type="ECO:0000256" key="2">
    <source>
        <dbReference type="ARBA" id="ARBA00001933"/>
    </source>
</evidence>
<evidence type="ECO:0000256" key="1">
    <source>
        <dbReference type="ARBA" id="ARBA00001275"/>
    </source>
</evidence>
<dbReference type="InterPro" id="IPR011834">
    <property type="entry name" value="Agluc_phsphrylas"/>
</dbReference>
<keyword evidence="11" id="KW-1185">Reference proteome</keyword>
<dbReference type="Pfam" id="PF00343">
    <property type="entry name" value="Phosphorylase"/>
    <property type="match status" value="1"/>
</dbReference>
<dbReference type="PANTHER" id="PTHR42655:SF1">
    <property type="entry name" value="GLYCOGEN PHOSPHORYLASE"/>
    <property type="match status" value="1"/>
</dbReference>
<sequence>MKKLPKVAYFCMEYGLDPKFKIYSGGLGILAGDILKAAKDLNFPMVGIGIKWKQGYVDQYISEDGKVVDTYREYNYDFLEDTGITVDVEIKQRKYTLKVWKVEKFNNVPLYLLDADVVGNENRLITSQLYGWFAEERVAQEIILGVGGIRALRKLGIDVDVYHFNDNHPVFAGIELIREKMEKGMNFNEALEATREEIVFTTHTPVPAGNEVHSHRLLEYIGAYLNLDYWQMKRLGGDPFSMTVAALRMSRISNGVAQLHKETANNMWKNVEGASKIIGITNGVHNGTWQDKRIVKAFNEGKSLLEVHNELKKELIEFVEKKEGIRLDAEKLLIGFARRAAPYKRSNLIFYDEEIIGPYLKSGKIQIIFAGKAHPNDYEGKNIISDIVKMTQKYPNSVVFLQNYDMEIGAMLTRGCDVWLNNPRRPQEASGTSGMKAAMNGVLNCSILDGWWPEACIHGVNGWQFGDGFGVDDFQTLEELDEHDAKALYKVLLEEIVPTYYNNKKKWEEMMRKSIETTQERFSAARMLKEYYDLMYIKRKP</sequence>
<evidence type="ECO:0000256" key="8">
    <source>
        <dbReference type="ARBA" id="ARBA00023277"/>
    </source>
</evidence>
<comment type="similarity">
    <text evidence="3">Belongs to the glycogen phosphorylase family.</text>
</comment>
<evidence type="ECO:0000256" key="6">
    <source>
        <dbReference type="ARBA" id="ARBA00022679"/>
    </source>
</evidence>
<dbReference type="EC" id="2.4.1.1" evidence="4"/>
<keyword evidence="5" id="KW-0328">Glycosyltransferase</keyword>
<dbReference type="EMBL" id="FNUK01000024">
    <property type="protein sequence ID" value="SEG04659.1"/>
    <property type="molecule type" value="Genomic_DNA"/>
</dbReference>
<comment type="cofactor">
    <cofactor evidence="2">
        <name>pyridoxal 5'-phosphate</name>
        <dbReference type="ChEBI" id="CHEBI:597326"/>
    </cofactor>
</comment>
<dbReference type="Proteomes" id="UP000242850">
    <property type="component" value="Unassembled WGS sequence"/>
</dbReference>
<dbReference type="GO" id="GO:0005975">
    <property type="term" value="P:carbohydrate metabolic process"/>
    <property type="evidence" value="ECO:0007669"/>
    <property type="project" value="InterPro"/>
</dbReference>
<keyword evidence="7" id="KW-0663">Pyridoxal phosphate</keyword>
<evidence type="ECO:0000313" key="11">
    <source>
        <dbReference type="Proteomes" id="UP000242850"/>
    </source>
</evidence>
<proteinExistence type="inferred from homology"/>
<dbReference type="OrthoDB" id="9760804at2"/>
<dbReference type="PROSITE" id="PS00102">
    <property type="entry name" value="PHOSPHORYLASE"/>
    <property type="match status" value="1"/>
</dbReference>
<comment type="catalytic activity">
    <reaction evidence="1">
        <text>[(1-&gt;4)-alpha-D-glucosyl](n) + phosphate = [(1-&gt;4)-alpha-D-glucosyl](n-1) + alpha-D-glucose 1-phosphate</text>
        <dbReference type="Rhea" id="RHEA:41732"/>
        <dbReference type="Rhea" id="RHEA-COMP:9584"/>
        <dbReference type="Rhea" id="RHEA-COMP:9586"/>
        <dbReference type="ChEBI" id="CHEBI:15444"/>
        <dbReference type="ChEBI" id="CHEBI:43474"/>
        <dbReference type="ChEBI" id="CHEBI:58601"/>
        <dbReference type="EC" id="2.4.1.1"/>
    </reaction>
</comment>
<dbReference type="GO" id="GO:0008184">
    <property type="term" value="F:glycogen phosphorylase activity"/>
    <property type="evidence" value="ECO:0007669"/>
    <property type="project" value="InterPro"/>
</dbReference>
<dbReference type="AlphaFoldDB" id="A0A1H5WYB9"/>
<keyword evidence="6" id="KW-0808">Transferase</keyword>
<dbReference type="InterPro" id="IPR052182">
    <property type="entry name" value="Glycogen/Maltodextrin_Phosph"/>
</dbReference>
<accession>A0A1H5WYB9</accession>
<evidence type="ECO:0000256" key="3">
    <source>
        <dbReference type="ARBA" id="ARBA00006047"/>
    </source>
</evidence>
<evidence type="ECO:0000256" key="5">
    <source>
        <dbReference type="ARBA" id="ARBA00022676"/>
    </source>
</evidence>
<dbReference type="InterPro" id="IPR035090">
    <property type="entry name" value="Pyridoxal_P_attach_site"/>
</dbReference>
<organism evidence="10 11">
    <name type="scientific">Caloramator fervidus</name>
    <dbReference type="NCBI Taxonomy" id="29344"/>
    <lineage>
        <taxon>Bacteria</taxon>
        <taxon>Bacillati</taxon>
        <taxon>Bacillota</taxon>
        <taxon>Clostridia</taxon>
        <taxon>Eubacteriales</taxon>
        <taxon>Clostridiaceae</taxon>
        <taxon>Caloramator</taxon>
    </lineage>
</organism>
<dbReference type="PANTHER" id="PTHR42655">
    <property type="entry name" value="GLYCOGEN PHOSPHORYLASE"/>
    <property type="match status" value="1"/>
</dbReference>
<dbReference type="NCBIfam" id="TIGR02094">
    <property type="entry name" value="more_P_ylases"/>
    <property type="match status" value="2"/>
</dbReference>
<dbReference type="Gene3D" id="3.40.50.2000">
    <property type="entry name" value="Glycogen Phosphorylase B"/>
    <property type="match status" value="3"/>
</dbReference>
<gene>
    <name evidence="10" type="ORF">SAMN05660865_01616</name>
</gene>
<keyword evidence="8" id="KW-0119">Carbohydrate metabolism</keyword>
<evidence type="ECO:0000313" key="10">
    <source>
        <dbReference type="EMBL" id="SEG04659.1"/>
    </source>
</evidence>
<dbReference type="GO" id="GO:0030170">
    <property type="term" value="F:pyridoxal phosphate binding"/>
    <property type="evidence" value="ECO:0007669"/>
    <property type="project" value="InterPro"/>
</dbReference>
<dbReference type="SUPFAM" id="SSF53756">
    <property type="entry name" value="UDP-Glycosyltransferase/glycogen phosphorylase"/>
    <property type="match status" value="1"/>
</dbReference>
<dbReference type="InterPro" id="IPR000811">
    <property type="entry name" value="Glyco_trans_35"/>
</dbReference>
<evidence type="ECO:0000256" key="4">
    <source>
        <dbReference type="ARBA" id="ARBA00012591"/>
    </source>
</evidence>